<dbReference type="InterPro" id="IPR052930">
    <property type="entry name" value="TA_antitoxin_MntA"/>
</dbReference>
<sequence length="102" mass="11756">MSISSIKQQVAPIFEKYGIGRASLFGSVVRGEEKKTSDIDFLVEMPKNIHGFAYIGVRMDLQEDLERTLHKKVDLVEYHLVKPALRKYIFPEQVLIYQKNTA</sequence>
<dbReference type="EMBL" id="PFLF01000052">
    <property type="protein sequence ID" value="PIY69097.1"/>
    <property type="molecule type" value="Genomic_DNA"/>
</dbReference>
<proteinExistence type="predicted"/>
<comment type="caution">
    <text evidence="2">The sequence shown here is derived from an EMBL/GenBank/DDBJ whole genome shotgun (WGS) entry which is preliminary data.</text>
</comment>
<protein>
    <recommendedName>
        <fullName evidence="1">Polymerase beta nucleotidyltransferase domain-containing protein</fullName>
    </recommendedName>
</protein>
<gene>
    <name evidence="2" type="ORF">COY90_02415</name>
</gene>
<evidence type="ECO:0000259" key="1">
    <source>
        <dbReference type="Pfam" id="PF18765"/>
    </source>
</evidence>
<dbReference type="InterPro" id="IPR041633">
    <property type="entry name" value="Polbeta"/>
</dbReference>
<dbReference type="InterPro" id="IPR043519">
    <property type="entry name" value="NT_sf"/>
</dbReference>
<dbReference type="SUPFAM" id="SSF81301">
    <property type="entry name" value="Nucleotidyltransferase"/>
    <property type="match status" value="1"/>
</dbReference>
<dbReference type="CDD" id="cd05403">
    <property type="entry name" value="NT_KNTase_like"/>
    <property type="match status" value="1"/>
</dbReference>
<dbReference type="PANTHER" id="PTHR43852:SF2">
    <property type="entry name" value="PROTEIN ADENYLYLTRANSFERASE MNTA"/>
    <property type="match status" value="1"/>
</dbReference>
<dbReference type="Pfam" id="PF18765">
    <property type="entry name" value="Polbeta"/>
    <property type="match status" value="1"/>
</dbReference>
<organism evidence="2 3">
    <name type="scientific">Candidatus Roizmanbacteria bacterium CG_4_10_14_0_8_um_filter_39_9</name>
    <dbReference type="NCBI Taxonomy" id="1974829"/>
    <lineage>
        <taxon>Bacteria</taxon>
        <taxon>Candidatus Roizmaniibacteriota</taxon>
    </lineage>
</organism>
<accession>A0A2M7QDV4</accession>
<name>A0A2M7QDV4_9BACT</name>
<dbReference type="PANTHER" id="PTHR43852">
    <property type="entry name" value="NUCLEOTIDYLTRANSFERASE"/>
    <property type="match status" value="1"/>
</dbReference>
<evidence type="ECO:0000313" key="2">
    <source>
        <dbReference type="EMBL" id="PIY69097.1"/>
    </source>
</evidence>
<dbReference type="Proteomes" id="UP000230108">
    <property type="component" value="Unassembled WGS sequence"/>
</dbReference>
<dbReference type="AlphaFoldDB" id="A0A2M7QDV4"/>
<evidence type="ECO:0000313" key="3">
    <source>
        <dbReference type="Proteomes" id="UP000230108"/>
    </source>
</evidence>
<dbReference type="Gene3D" id="3.30.460.10">
    <property type="entry name" value="Beta Polymerase, domain 2"/>
    <property type="match status" value="1"/>
</dbReference>
<feature type="domain" description="Polymerase beta nucleotidyltransferase" evidence="1">
    <location>
        <begin position="8"/>
        <end position="101"/>
    </location>
</feature>
<reference evidence="3" key="1">
    <citation type="submission" date="2017-09" db="EMBL/GenBank/DDBJ databases">
        <title>Depth-based differentiation of microbial function through sediment-hosted aquifers and enrichment of novel symbionts in the deep terrestrial subsurface.</title>
        <authorList>
            <person name="Probst A.J."/>
            <person name="Ladd B."/>
            <person name="Jarett J.K."/>
            <person name="Geller-Mcgrath D.E."/>
            <person name="Sieber C.M.K."/>
            <person name="Emerson J.B."/>
            <person name="Anantharaman K."/>
            <person name="Thomas B.C."/>
            <person name="Malmstrom R."/>
            <person name="Stieglmeier M."/>
            <person name="Klingl A."/>
            <person name="Woyke T."/>
            <person name="Ryan C.M."/>
            <person name="Banfield J.F."/>
        </authorList>
    </citation>
    <scope>NUCLEOTIDE SEQUENCE [LARGE SCALE GENOMIC DNA]</scope>
</reference>